<keyword evidence="9" id="KW-0573">Peptidoglycan synthesis</keyword>
<feature type="signal peptide" evidence="15">
    <location>
        <begin position="1"/>
        <end position="24"/>
    </location>
</feature>
<keyword evidence="15" id="KW-0732">Signal</keyword>
<keyword evidence="6" id="KW-0808">Transferase</keyword>
<organism evidence="18 19">
    <name type="scientific">Tessaracoccus antarcticus</name>
    <dbReference type="NCBI Taxonomy" id="2479848"/>
    <lineage>
        <taxon>Bacteria</taxon>
        <taxon>Bacillati</taxon>
        <taxon>Actinomycetota</taxon>
        <taxon>Actinomycetes</taxon>
        <taxon>Propionibacteriales</taxon>
        <taxon>Propionibacteriaceae</taxon>
        <taxon>Tessaracoccus</taxon>
    </lineage>
</organism>
<keyword evidence="11" id="KW-0961">Cell wall biogenesis/degradation</keyword>
<dbReference type="EMBL" id="REFW01000001">
    <property type="protein sequence ID" value="RMB62365.1"/>
    <property type="molecule type" value="Genomic_DNA"/>
</dbReference>
<evidence type="ECO:0000256" key="6">
    <source>
        <dbReference type="ARBA" id="ARBA00022679"/>
    </source>
</evidence>
<dbReference type="SUPFAM" id="SSF56601">
    <property type="entry name" value="beta-lactamase/transpeptidase-like"/>
    <property type="match status" value="1"/>
</dbReference>
<proteinExistence type="inferred from homology"/>
<feature type="domain" description="Glycosyl transferase family 51" evidence="17">
    <location>
        <begin position="58"/>
        <end position="244"/>
    </location>
</feature>
<dbReference type="GO" id="GO:0008360">
    <property type="term" value="P:regulation of cell shape"/>
    <property type="evidence" value="ECO:0007669"/>
    <property type="project" value="UniProtKB-KW"/>
</dbReference>
<dbReference type="GO" id="GO:0009002">
    <property type="term" value="F:serine-type D-Ala-D-Ala carboxypeptidase activity"/>
    <property type="evidence" value="ECO:0007669"/>
    <property type="project" value="UniProtKB-EC"/>
</dbReference>
<evidence type="ECO:0000256" key="9">
    <source>
        <dbReference type="ARBA" id="ARBA00022984"/>
    </source>
</evidence>
<keyword evidence="5" id="KW-0328">Glycosyltransferase</keyword>
<dbReference type="Gene3D" id="1.10.3810.10">
    <property type="entry name" value="Biosynthetic peptidoglycan transglycosylase-like"/>
    <property type="match status" value="1"/>
</dbReference>
<keyword evidence="3" id="KW-0121">Carboxypeptidase</keyword>
<dbReference type="Gene3D" id="3.40.710.10">
    <property type="entry name" value="DD-peptidase/beta-lactamase superfamily"/>
    <property type="match status" value="1"/>
</dbReference>
<evidence type="ECO:0000256" key="5">
    <source>
        <dbReference type="ARBA" id="ARBA00022676"/>
    </source>
</evidence>
<keyword evidence="4" id="KW-0645">Protease</keyword>
<sequence length="787" mass="84497">MFVAVSVLSGLLLAGLAVPFTALASSTTKMAADSLQYLPEELETPPQSERSRIVMSNGETLATFFDENRVYVGLDEIAGVMQDAQIAIEDHRFYEHGAIDLTGLGRAFFKTALGDTQGASTLTQQYVKLVQVEAAKAKGDEDGVRKATEVSFDRKIREMRYAMAVEKRLTKNEILERYLNIAYYGDGAYGVEAAAHHYWGTTAKNLTLDQAAMLAGMVQNPVQTNPVKYPEKAMERRDVVLNRMAELGIIKGTDTEAAKKVVFDPAKVTQTPNGCISSAFPILCDYVVQTLKSDKMPSLGASAEERENILKRGGLTIHTLIDPEAQKAAELAVAAQIAPLDPVLSSSVQIQPKTGLIISMAQSRPEIGTGPGQTYYNFSVEEAMNGLEGFQAGSTFKPFVMAAALEAGATPSKTYDAPYQKDYRGTTFKSCDGPFVFNQDWKPKNYDSSYGTIDMMKATQSSVNNYYIQLERDIGICASINMAKKVGVKLSNGDDLATESYNPSFVLGTADVTPLSMAEAYATFANRGVHCDPIILESVQNKDGENIPVPSANCTKVMEPEVADGVSYVLESVMSKGTGRPARMPDGRPQAGKTGTTNDATAVWFAGYTPEMAGVAMIGIDKTNPYFKTHRKSLTGIRVANGNRLKGSGGGDAGKIWKVAMASALKDLPRTNFTDPSKKILEGEKVPVPDVSGMGYNEAKQTLEAAGFSTVRRPVFDRRRKGAFLGIYPTTTATKFGTISMKVSAGPEPKPEPKPTPPSAPPVVTPVVPPPAATPAVTPPATPGTNG</sequence>
<dbReference type="SUPFAM" id="SSF53955">
    <property type="entry name" value="Lysozyme-like"/>
    <property type="match status" value="1"/>
</dbReference>
<evidence type="ECO:0000256" key="2">
    <source>
        <dbReference type="ARBA" id="ARBA00007739"/>
    </source>
</evidence>
<comment type="similarity">
    <text evidence="1">In the C-terminal section; belongs to the transpeptidase family.</text>
</comment>
<dbReference type="InterPro" id="IPR001264">
    <property type="entry name" value="Glyco_trans_51"/>
</dbReference>
<dbReference type="OrthoDB" id="9766909at2"/>
<dbReference type="GO" id="GO:0008955">
    <property type="term" value="F:peptidoglycan glycosyltransferase activity"/>
    <property type="evidence" value="ECO:0007669"/>
    <property type="project" value="UniProtKB-EC"/>
</dbReference>
<evidence type="ECO:0000256" key="13">
    <source>
        <dbReference type="ARBA" id="ARBA00049902"/>
    </source>
</evidence>
<dbReference type="InterPro" id="IPR050396">
    <property type="entry name" value="Glycosyltr_51/Transpeptidase"/>
</dbReference>
<evidence type="ECO:0000256" key="15">
    <source>
        <dbReference type="SAM" id="SignalP"/>
    </source>
</evidence>
<feature type="region of interest" description="Disordered" evidence="14">
    <location>
        <begin position="577"/>
        <end position="596"/>
    </location>
</feature>
<evidence type="ECO:0000313" key="18">
    <source>
        <dbReference type="EMBL" id="RMB62365.1"/>
    </source>
</evidence>
<evidence type="ECO:0000256" key="10">
    <source>
        <dbReference type="ARBA" id="ARBA00023268"/>
    </source>
</evidence>
<evidence type="ECO:0000259" key="17">
    <source>
        <dbReference type="Pfam" id="PF00912"/>
    </source>
</evidence>
<dbReference type="GO" id="GO:0009252">
    <property type="term" value="P:peptidoglycan biosynthetic process"/>
    <property type="evidence" value="ECO:0007669"/>
    <property type="project" value="UniProtKB-KW"/>
</dbReference>
<dbReference type="InterPro" id="IPR005543">
    <property type="entry name" value="PASTA_dom"/>
</dbReference>
<dbReference type="Pfam" id="PF00905">
    <property type="entry name" value="Transpeptidase"/>
    <property type="match status" value="1"/>
</dbReference>
<gene>
    <name evidence="18" type="ORF">EAX62_00615</name>
</gene>
<reference evidence="18 19" key="1">
    <citation type="submission" date="2018-10" db="EMBL/GenBank/DDBJ databases">
        <title>Tessaracoccus antarcticuss sp. nov., isolated from sediment.</title>
        <authorList>
            <person name="Zhou L.Y."/>
            <person name="Du Z.J."/>
        </authorList>
    </citation>
    <scope>NUCLEOTIDE SEQUENCE [LARGE SCALE GENOMIC DNA]</scope>
    <source>
        <strain evidence="18 19">JDX10</strain>
    </source>
</reference>
<dbReference type="InterPro" id="IPR012338">
    <property type="entry name" value="Beta-lactam/transpept-like"/>
</dbReference>
<comment type="similarity">
    <text evidence="2">In the N-terminal section; belongs to the glycosyltransferase 51 family.</text>
</comment>
<evidence type="ECO:0000256" key="11">
    <source>
        <dbReference type="ARBA" id="ARBA00023316"/>
    </source>
</evidence>
<comment type="catalytic activity">
    <reaction evidence="13">
        <text>[GlcNAc-(1-&gt;4)-Mur2Ac(oyl-L-Ala-gamma-D-Glu-L-Lys-D-Ala-D-Ala)](n)-di-trans,octa-cis-undecaprenyl diphosphate + beta-D-GlcNAc-(1-&gt;4)-Mur2Ac(oyl-L-Ala-gamma-D-Glu-L-Lys-D-Ala-D-Ala)-di-trans,octa-cis-undecaprenyl diphosphate = [GlcNAc-(1-&gt;4)-Mur2Ac(oyl-L-Ala-gamma-D-Glu-L-Lys-D-Ala-D-Ala)](n+1)-di-trans,octa-cis-undecaprenyl diphosphate + di-trans,octa-cis-undecaprenyl diphosphate + H(+)</text>
        <dbReference type="Rhea" id="RHEA:23708"/>
        <dbReference type="Rhea" id="RHEA-COMP:9602"/>
        <dbReference type="Rhea" id="RHEA-COMP:9603"/>
        <dbReference type="ChEBI" id="CHEBI:15378"/>
        <dbReference type="ChEBI" id="CHEBI:58405"/>
        <dbReference type="ChEBI" id="CHEBI:60033"/>
        <dbReference type="ChEBI" id="CHEBI:78435"/>
        <dbReference type="EC" id="2.4.99.28"/>
    </reaction>
</comment>
<feature type="chain" id="PRO_5017972817" evidence="15">
    <location>
        <begin position="25"/>
        <end position="787"/>
    </location>
</feature>
<dbReference type="PANTHER" id="PTHR32282">
    <property type="entry name" value="BINDING PROTEIN TRANSPEPTIDASE, PUTATIVE-RELATED"/>
    <property type="match status" value="1"/>
</dbReference>
<feature type="domain" description="Penicillin-binding protein transpeptidase" evidence="16">
    <location>
        <begin position="349"/>
        <end position="613"/>
    </location>
</feature>
<evidence type="ECO:0000256" key="4">
    <source>
        <dbReference type="ARBA" id="ARBA00022670"/>
    </source>
</evidence>
<evidence type="ECO:0000313" key="19">
    <source>
        <dbReference type="Proteomes" id="UP000275256"/>
    </source>
</evidence>
<accession>A0A3M0GBK6</accession>
<evidence type="ECO:0000256" key="7">
    <source>
        <dbReference type="ARBA" id="ARBA00022801"/>
    </source>
</evidence>
<evidence type="ECO:0000256" key="14">
    <source>
        <dbReference type="SAM" id="MobiDB-lite"/>
    </source>
</evidence>
<dbReference type="CDD" id="cd06577">
    <property type="entry name" value="PASTA_pknB"/>
    <property type="match status" value="1"/>
</dbReference>
<dbReference type="Proteomes" id="UP000275256">
    <property type="component" value="Unassembled WGS sequence"/>
</dbReference>
<dbReference type="AlphaFoldDB" id="A0A3M0GBK6"/>
<keyword evidence="19" id="KW-1185">Reference proteome</keyword>
<name>A0A3M0GBK6_9ACTN</name>
<dbReference type="GO" id="GO:0008658">
    <property type="term" value="F:penicillin binding"/>
    <property type="evidence" value="ECO:0007669"/>
    <property type="project" value="InterPro"/>
</dbReference>
<dbReference type="InterPro" id="IPR001460">
    <property type="entry name" value="PCN-bd_Tpept"/>
</dbReference>
<keyword evidence="7" id="KW-0378">Hydrolase</keyword>
<evidence type="ECO:0000256" key="12">
    <source>
        <dbReference type="ARBA" id="ARBA00034000"/>
    </source>
</evidence>
<dbReference type="FunFam" id="1.10.3810.10:FF:000001">
    <property type="entry name" value="Penicillin-binding protein 1A"/>
    <property type="match status" value="1"/>
</dbReference>
<dbReference type="Gene3D" id="3.30.10.20">
    <property type="match status" value="1"/>
</dbReference>
<evidence type="ECO:0000259" key="16">
    <source>
        <dbReference type="Pfam" id="PF00905"/>
    </source>
</evidence>
<feature type="region of interest" description="Disordered" evidence="14">
    <location>
        <begin position="742"/>
        <end position="787"/>
    </location>
</feature>
<keyword evidence="10" id="KW-0511">Multifunctional enzyme</keyword>
<comment type="caution">
    <text evidence="18">The sequence shown here is derived from an EMBL/GenBank/DDBJ whole genome shotgun (WGS) entry which is preliminary data.</text>
</comment>
<dbReference type="GO" id="GO:0030288">
    <property type="term" value="C:outer membrane-bounded periplasmic space"/>
    <property type="evidence" value="ECO:0007669"/>
    <property type="project" value="TreeGrafter"/>
</dbReference>
<keyword evidence="8" id="KW-0133">Cell shape</keyword>
<dbReference type="GO" id="GO:0006508">
    <property type="term" value="P:proteolysis"/>
    <property type="evidence" value="ECO:0007669"/>
    <property type="project" value="UniProtKB-KW"/>
</dbReference>
<evidence type="ECO:0000256" key="8">
    <source>
        <dbReference type="ARBA" id="ARBA00022960"/>
    </source>
</evidence>
<feature type="compositionally biased region" description="Pro residues" evidence="14">
    <location>
        <begin position="754"/>
        <end position="787"/>
    </location>
</feature>
<dbReference type="GO" id="GO:0071555">
    <property type="term" value="P:cell wall organization"/>
    <property type="evidence" value="ECO:0007669"/>
    <property type="project" value="UniProtKB-KW"/>
</dbReference>
<comment type="catalytic activity">
    <reaction evidence="12">
        <text>Preferential cleavage: (Ac)2-L-Lys-D-Ala-|-D-Ala. Also transpeptidation of peptidyl-alanyl moieties that are N-acyl substituents of D-alanine.</text>
        <dbReference type="EC" id="3.4.16.4"/>
    </reaction>
</comment>
<dbReference type="PANTHER" id="PTHR32282:SF33">
    <property type="entry name" value="PEPTIDOGLYCAN GLYCOSYLTRANSFERASE"/>
    <property type="match status" value="1"/>
</dbReference>
<dbReference type="InterPro" id="IPR036950">
    <property type="entry name" value="PBP_transglycosylase"/>
</dbReference>
<evidence type="ECO:0000256" key="3">
    <source>
        <dbReference type="ARBA" id="ARBA00022645"/>
    </source>
</evidence>
<protein>
    <submittedName>
        <fullName evidence="18">PASTA domain-containing protein</fullName>
    </submittedName>
</protein>
<evidence type="ECO:0000256" key="1">
    <source>
        <dbReference type="ARBA" id="ARBA00007090"/>
    </source>
</evidence>
<dbReference type="InterPro" id="IPR023346">
    <property type="entry name" value="Lysozyme-like_dom_sf"/>
</dbReference>
<dbReference type="Pfam" id="PF00912">
    <property type="entry name" value="Transgly"/>
    <property type="match status" value="1"/>
</dbReference>